<reference evidence="5" key="1">
    <citation type="submission" date="2022-03" db="EMBL/GenBank/DDBJ databases">
        <title>Streptomyces 7R015 and 7R016 isolated from Barleria lupulina in Thailand.</title>
        <authorList>
            <person name="Kanchanasin P."/>
            <person name="Phongsopitanun W."/>
            <person name="Tanasupawat S."/>
        </authorList>
    </citation>
    <scope>NUCLEOTIDE SEQUENCE</scope>
    <source>
        <strain evidence="5">7R016</strain>
    </source>
</reference>
<keyword evidence="3" id="KW-0804">Transcription</keyword>
<dbReference type="InterPro" id="IPR011711">
    <property type="entry name" value="GntR_C"/>
</dbReference>
<dbReference type="SUPFAM" id="SSF48008">
    <property type="entry name" value="GntR ligand-binding domain-like"/>
    <property type="match status" value="1"/>
</dbReference>
<keyword evidence="6" id="KW-1185">Reference proteome</keyword>
<dbReference type="PANTHER" id="PTHR43537:SF24">
    <property type="entry name" value="GLUCONATE OPERON TRANSCRIPTIONAL REPRESSOR"/>
    <property type="match status" value="1"/>
</dbReference>
<organism evidence="5 6">
    <name type="scientific">Streptomyces spinosisporus</name>
    <dbReference type="NCBI Taxonomy" id="2927582"/>
    <lineage>
        <taxon>Bacteria</taxon>
        <taxon>Bacillati</taxon>
        <taxon>Actinomycetota</taxon>
        <taxon>Actinomycetes</taxon>
        <taxon>Kitasatosporales</taxon>
        <taxon>Streptomycetaceae</taxon>
        <taxon>Streptomyces</taxon>
    </lineage>
</organism>
<dbReference type="PROSITE" id="PS50949">
    <property type="entry name" value="HTH_GNTR"/>
    <property type="match status" value="1"/>
</dbReference>
<evidence type="ECO:0000256" key="1">
    <source>
        <dbReference type="ARBA" id="ARBA00023015"/>
    </source>
</evidence>
<dbReference type="Proteomes" id="UP001165270">
    <property type="component" value="Unassembled WGS sequence"/>
</dbReference>
<dbReference type="Pfam" id="PF00392">
    <property type="entry name" value="GntR"/>
    <property type="match status" value="1"/>
</dbReference>
<dbReference type="SMART" id="SM00895">
    <property type="entry name" value="FCD"/>
    <property type="match status" value="1"/>
</dbReference>
<keyword evidence="2" id="KW-0238">DNA-binding</keyword>
<evidence type="ECO:0000313" key="5">
    <source>
        <dbReference type="EMBL" id="MCI3244261.1"/>
    </source>
</evidence>
<sequence length="231" mass="25452">MDAAERNQQQVTSTQVKGAAARLHVSTHIRQALWTGDLLPGQRLIVQDLADQLGVTRSSVREALFDLASDDLVELVPNRGASVRVVSVEEAIQITECRSVLERLCARKAAEHADEAQRAELTELGTQLRAAVAEQDIQTYSALNRKLHDLIIEFSGQVIAKRQLERLNVQMVRFQFRLALRSGRPQESLPQLLSIIDAVTAGDPDAADAATEAQLASVIEQLRMTEKMPLA</sequence>
<dbReference type="InterPro" id="IPR036388">
    <property type="entry name" value="WH-like_DNA-bd_sf"/>
</dbReference>
<dbReference type="EMBL" id="JALDAX010000014">
    <property type="protein sequence ID" value="MCI3244261.1"/>
    <property type="molecule type" value="Genomic_DNA"/>
</dbReference>
<dbReference type="Pfam" id="PF07729">
    <property type="entry name" value="FCD"/>
    <property type="match status" value="1"/>
</dbReference>
<dbReference type="PANTHER" id="PTHR43537">
    <property type="entry name" value="TRANSCRIPTIONAL REGULATOR, GNTR FAMILY"/>
    <property type="match status" value="1"/>
</dbReference>
<dbReference type="SMART" id="SM00345">
    <property type="entry name" value="HTH_GNTR"/>
    <property type="match status" value="1"/>
</dbReference>
<dbReference type="Gene3D" id="1.10.10.10">
    <property type="entry name" value="Winged helix-like DNA-binding domain superfamily/Winged helix DNA-binding domain"/>
    <property type="match status" value="1"/>
</dbReference>
<dbReference type="RefSeq" id="WP_242712248.1">
    <property type="nucleotide sequence ID" value="NZ_JALDAX010000014.1"/>
</dbReference>
<comment type="caution">
    <text evidence="5">The sequence shown here is derived from an EMBL/GenBank/DDBJ whole genome shotgun (WGS) entry which is preliminary data.</text>
</comment>
<protein>
    <submittedName>
        <fullName evidence="5">GntR family transcriptional regulator</fullName>
    </submittedName>
</protein>
<dbReference type="InterPro" id="IPR000524">
    <property type="entry name" value="Tscrpt_reg_HTH_GntR"/>
</dbReference>
<dbReference type="Gene3D" id="1.20.120.530">
    <property type="entry name" value="GntR ligand-binding domain-like"/>
    <property type="match status" value="1"/>
</dbReference>
<proteinExistence type="predicted"/>
<evidence type="ECO:0000256" key="2">
    <source>
        <dbReference type="ARBA" id="ARBA00023125"/>
    </source>
</evidence>
<dbReference type="InterPro" id="IPR008920">
    <property type="entry name" value="TF_FadR/GntR_C"/>
</dbReference>
<feature type="domain" description="HTH gntR-type" evidence="4">
    <location>
        <begin position="19"/>
        <end position="86"/>
    </location>
</feature>
<evidence type="ECO:0000259" key="4">
    <source>
        <dbReference type="PROSITE" id="PS50949"/>
    </source>
</evidence>
<keyword evidence="1" id="KW-0805">Transcription regulation</keyword>
<evidence type="ECO:0000313" key="6">
    <source>
        <dbReference type="Proteomes" id="UP001165270"/>
    </source>
</evidence>
<name>A0ABS9XQF1_9ACTN</name>
<dbReference type="InterPro" id="IPR036390">
    <property type="entry name" value="WH_DNA-bd_sf"/>
</dbReference>
<accession>A0ABS9XQF1</accession>
<dbReference type="SUPFAM" id="SSF46785">
    <property type="entry name" value="Winged helix' DNA-binding domain"/>
    <property type="match status" value="1"/>
</dbReference>
<gene>
    <name evidence="5" type="ORF">MQN93_31535</name>
</gene>
<evidence type="ECO:0000256" key="3">
    <source>
        <dbReference type="ARBA" id="ARBA00023163"/>
    </source>
</evidence>